<name>A0A7S3VRK2_DUNTE</name>
<dbReference type="EMBL" id="HBIP01027934">
    <property type="protein sequence ID" value="CAE0501825.1"/>
    <property type="molecule type" value="Transcribed_RNA"/>
</dbReference>
<feature type="region of interest" description="Disordered" evidence="1">
    <location>
        <begin position="161"/>
        <end position="185"/>
    </location>
</feature>
<evidence type="ECO:0000313" key="2">
    <source>
        <dbReference type="EMBL" id="CAE0501825.1"/>
    </source>
</evidence>
<evidence type="ECO:0000256" key="1">
    <source>
        <dbReference type="SAM" id="MobiDB-lite"/>
    </source>
</evidence>
<proteinExistence type="predicted"/>
<accession>A0A7S3VRK2</accession>
<protein>
    <submittedName>
        <fullName evidence="2">Uncharacterized protein</fullName>
    </submittedName>
</protein>
<sequence>MGLAVEAVRGSCVLHRAGHLSMEGCRLSCDAKGLDHLCSPLVTTATTRVGRPLEGPGKLTIAECSLEGGSVAIQCLGTGSLASVRVIYRARHKSYFLGVDCQVPGIQQPRPPHMQQAASIKDRGAEGIDPSHQSNQLLTAVQGTAAGIAALARLLQSGSTTTMAEPPSLVSPDSSQADDLPDPSESVQVLESVRLGLHEVPHRHKERYKF</sequence>
<organism evidence="2">
    <name type="scientific">Dunaliella tertiolecta</name>
    <name type="common">Green alga</name>
    <dbReference type="NCBI Taxonomy" id="3047"/>
    <lineage>
        <taxon>Eukaryota</taxon>
        <taxon>Viridiplantae</taxon>
        <taxon>Chlorophyta</taxon>
        <taxon>core chlorophytes</taxon>
        <taxon>Chlorophyceae</taxon>
        <taxon>CS clade</taxon>
        <taxon>Chlamydomonadales</taxon>
        <taxon>Dunaliellaceae</taxon>
        <taxon>Dunaliella</taxon>
    </lineage>
</organism>
<gene>
    <name evidence="2" type="ORF">DTER00134_LOCUS16898</name>
</gene>
<dbReference type="AlphaFoldDB" id="A0A7S3VRK2"/>
<reference evidence="2" key="1">
    <citation type="submission" date="2021-01" db="EMBL/GenBank/DDBJ databases">
        <authorList>
            <person name="Corre E."/>
            <person name="Pelletier E."/>
            <person name="Niang G."/>
            <person name="Scheremetjew M."/>
            <person name="Finn R."/>
            <person name="Kale V."/>
            <person name="Holt S."/>
            <person name="Cochrane G."/>
            <person name="Meng A."/>
            <person name="Brown T."/>
            <person name="Cohen L."/>
        </authorList>
    </citation>
    <scope>NUCLEOTIDE SEQUENCE</scope>
    <source>
        <strain evidence="2">CCMP1320</strain>
    </source>
</reference>